<name>A0ABM4A987_ZIZJJ</name>
<keyword evidence="1" id="KW-1185">Reference proteome</keyword>
<dbReference type="RefSeq" id="XP_060673304.1">
    <property type="nucleotide sequence ID" value="XM_060817321.1"/>
</dbReference>
<dbReference type="Proteomes" id="UP001652623">
    <property type="component" value="Chromosome 5"/>
</dbReference>
<gene>
    <name evidence="2" type="primary">LOC125422913</name>
</gene>
<organism evidence="1 2">
    <name type="scientific">Ziziphus jujuba</name>
    <name type="common">Chinese jujube</name>
    <name type="synonym">Ziziphus sativa</name>
    <dbReference type="NCBI Taxonomy" id="326968"/>
    <lineage>
        <taxon>Eukaryota</taxon>
        <taxon>Viridiplantae</taxon>
        <taxon>Streptophyta</taxon>
        <taxon>Embryophyta</taxon>
        <taxon>Tracheophyta</taxon>
        <taxon>Spermatophyta</taxon>
        <taxon>Magnoliopsida</taxon>
        <taxon>eudicotyledons</taxon>
        <taxon>Gunneridae</taxon>
        <taxon>Pentapetalae</taxon>
        <taxon>rosids</taxon>
        <taxon>fabids</taxon>
        <taxon>Rosales</taxon>
        <taxon>Rhamnaceae</taxon>
        <taxon>Paliureae</taxon>
        <taxon>Ziziphus</taxon>
    </lineage>
</organism>
<reference evidence="2" key="1">
    <citation type="submission" date="2025-08" db="UniProtKB">
        <authorList>
            <consortium name="RefSeq"/>
        </authorList>
    </citation>
    <scope>IDENTIFICATION</scope>
    <source>
        <tissue evidence="2">Seedling</tissue>
    </source>
</reference>
<dbReference type="GeneID" id="125422913"/>
<evidence type="ECO:0000313" key="1">
    <source>
        <dbReference type="Proteomes" id="UP001652623"/>
    </source>
</evidence>
<evidence type="ECO:0000313" key="2">
    <source>
        <dbReference type="RefSeq" id="XP_060673304.1"/>
    </source>
</evidence>
<accession>A0ABM4A987</accession>
<protein>
    <submittedName>
        <fullName evidence="2">Uncharacterized protein LOC125422913</fullName>
    </submittedName>
</protein>
<sequence length="209" mass="23590">MLRERPRRGTLPPAQEVYTTDESRACFIADMHLHRGILKHCISFRNLRVVNVFLSIYQLLYGKLNFSSPVHSSFLLPLKLRFTQKKKKKTEEKKRKRTLGCASSSLGSSGVNSPTSYIWPHFYLLTRLASSGVNFAASYIWLHFCLIRSLISSGVNSGTSSIWPHFCLLTSLTSSGVNSAASYIWPHFCLLRSLALTLLHLTFGLTFVC</sequence>
<proteinExistence type="predicted"/>